<dbReference type="Proteomes" id="UP000314294">
    <property type="component" value="Unassembled WGS sequence"/>
</dbReference>
<dbReference type="GO" id="GO:0055013">
    <property type="term" value="P:cardiac muscle cell development"/>
    <property type="evidence" value="ECO:0007669"/>
    <property type="project" value="UniProtKB-ARBA"/>
</dbReference>
<dbReference type="Pfam" id="PF07679">
    <property type="entry name" value="I-set"/>
    <property type="match status" value="3"/>
</dbReference>
<dbReference type="Gene3D" id="2.60.40.10">
    <property type="entry name" value="Immunoglobulins"/>
    <property type="match status" value="3"/>
</dbReference>
<dbReference type="FunFam" id="2.60.40.10:FF:000107">
    <property type="entry name" value="Myosin, light chain kinase a"/>
    <property type="match status" value="2"/>
</dbReference>
<dbReference type="OrthoDB" id="5969272at2759"/>
<dbReference type="SUPFAM" id="SSF48726">
    <property type="entry name" value="Immunoglobulin"/>
    <property type="match status" value="3"/>
</dbReference>
<keyword evidence="1" id="KW-0677">Repeat</keyword>
<evidence type="ECO:0000313" key="4">
    <source>
        <dbReference type="EMBL" id="TNN69526.1"/>
    </source>
</evidence>
<feature type="domain" description="Ig-like" evidence="3">
    <location>
        <begin position="209"/>
        <end position="299"/>
    </location>
</feature>
<dbReference type="PANTHER" id="PTHR13817:SF166">
    <property type="entry name" value="NEURONAL IGCAM-RELATED"/>
    <property type="match status" value="1"/>
</dbReference>
<dbReference type="InterPro" id="IPR003599">
    <property type="entry name" value="Ig_sub"/>
</dbReference>
<evidence type="ECO:0000256" key="2">
    <source>
        <dbReference type="ARBA" id="ARBA00023319"/>
    </source>
</evidence>
<dbReference type="GO" id="GO:0003007">
    <property type="term" value="P:heart morphogenesis"/>
    <property type="evidence" value="ECO:0007669"/>
    <property type="project" value="UniProtKB-ARBA"/>
</dbReference>
<evidence type="ECO:0000259" key="3">
    <source>
        <dbReference type="PROSITE" id="PS50835"/>
    </source>
</evidence>
<dbReference type="PROSITE" id="PS50835">
    <property type="entry name" value="IG_LIKE"/>
    <property type="match status" value="3"/>
</dbReference>
<reference evidence="4 5" key="1">
    <citation type="submission" date="2019-03" db="EMBL/GenBank/DDBJ databases">
        <title>First draft genome of Liparis tanakae, snailfish: a comprehensive survey of snailfish specific genes.</title>
        <authorList>
            <person name="Kim W."/>
            <person name="Song I."/>
            <person name="Jeong J.-H."/>
            <person name="Kim D."/>
            <person name="Kim S."/>
            <person name="Ryu S."/>
            <person name="Song J.Y."/>
            <person name="Lee S.K."/>
        </authorList>
    </citation>
    <scope>NUCLEOTIDE SEQUENCE [LARGE SCALE GENOMIC DNA]</scope>
    <source>
        <tissue evidence="4">Muscle</tissue>
    </source>
</reference>
<dbReference type="InterPro" id="IPR036179">
    <property type="entry name" value="Ig-like_dom_sf"/>
</dbReference>
<sequence length="313" mass="34217">MFPPQSQPDNFESLSIPVKPVFRRRLVPLEINIGNTAKFECETEDAPNVSFKWLRDGNPIKEGDKYRIISRFGISSLELLSPNKADNAEYTCKALNQHGSDECSASLSVTENCRPAFIAKPDPQIVFAGKRALIQCVVTGSAPLKVVWLKDNRAVPKEPAHYQTSCDQDKHSLEITNAEKADEGLYVCKVSNNIGTIECSTKLRVINKPNFVKLLGPVAAVVGAPLQLECQVDEDTGVTVSWTRDGRKVHQSPDCKLSFEDKTVTLDIVKNTLKDCGNYACTVTNDAGSATCFSSVKVQGKSCLLDSIGCCSI</sequence>
<evidence type="ECO:0000313" key="5">
    <source>
        <dbReference type="Proteomes" id="UP000314294"/>
    </source>
</evidence>
<evidence type="ECO:0000256" key="1">
    <source>
        <dbReference type="ARBA" id="ARBA00022737"/>
    </source>
</evidence>
<dbReference type="InterPro" id="IPR013783">
    <property type="entry name" value="Ig-like_fold"/>
</dbReference>
<dbReference type="SMART" id="SM00409">
    <property type="entry name" value="IG"/>
    <property type="match status" value="3"/>
</dbReference>
<organism evidence="4 5">
    <name type="scientific">Liparis tanakae</name>
    <name type="common">Tanaka's snailfish</name>
    <dbReference type="NCBI Taxonomy" id="230148"/>
    <lineage>
        <taxon>Eukaryota</taxon>
        <taxon>Metazoa</taxon>
        <taxon>Chordata</taxon>
        <taxon>Craniata</taxon>
        <taxon>Vertebrata</taxon>
        <taxon>Euteleostomi</taxon>
        <taxon>Actinopterygii</taxon>
        <taxon>Neopterygii</taxon>
        <taxon>Teleostei</taxon>
        <taxon>Neoteleostei</taxon>
        <taxon>Acanthomorphata</taxon>
        <taxon>Eupercaria</taxon>
        <taxon>Perciformes</taxon>
        <taxon>Cottioidei</taxon>
        <taxon>Cottales</taxon>
        <taxon>Liparidae</taxon>
        <taxon>Liparis</taxon>
    </lineage>
</organism>
<keyword evidence="5" id="KW-1185">Reference proteome</keyword>
<feature type="domain" description="Ig-like" evidence="3">
    <location>
        <begin position="115"/>
        <end position="204"/>
    </location>
</feature>
<protein>
    <submittedName>
        <fullName evidence="4">Titin</fullName>
    </submittedName>
</protein>
<dbReference type="InterPro" id="IPR013098">
    <property type="entry name" value="Ig_I-set"/>
</dbReference>
<dbReference type="InterPro" id="IPR007110">
    <property type="entry name" value="Ig-like_dom"/>
</dbReference>
<dbReference type="EMBL" id="SRLO01000174">
    <property type="protein sequence ID" value="TNN69526.1"/>
    <property type="molecule type" value="Genomic_DNA"/>
</dbReference>
<dbReference type="SMART" id="SM00408">
    <property type="entry name" value="IGc2"/>
    <property type="match status" value="3"/>
</dbReference>
<name>A0A4Z2HUI7_9TELE</name>
<feature type="domain" description="Ig-like" evidence="3">
    <location>
        <begin position="20"/>
        <end position="108"/>
    </location>
</feature>
<dbReference type="FunFam" id="2.60.40.10:FF:000022">
    <property type="entry name" value="Cardiac titin"/>
    <property type="match status" value="1"/>
</dbReference>
<dbReference type="InterPro" id="IPR050964">
    <property type="entry name" value="Striated_Muscle_Regulatory"/>
</dbReference>
<dbReference type="PANTHER" id="PTHR13817">
    <property type="entry name" value="TITIN"/>
    <property type="match status" value="1"/>
</dbReference>
<dbReference type="AlphaFoldDB" id="A0A4Z2HUI7"/>
<keyword evidence="2" id="KW-0393">Immunoglobulin domain</keyword>
<accession>A0A4Z2HUI7</accession>
<comment type="caution">
    <text evidence="4">The sequence shown here is derived from an EMBL/GenBank/DDBJ whole genome shotgun (WGS) entry which is preliminary data.</text>
</comment>
<proteinExistence type="predicted"/>
<gene>
    <name evidence="4" type="primary">TTN_9</name>
    <name evidence="4" type="ORF">EYF80_020172</name>
</gene>
<dbReference type="InterPro" id="IPR003598">
    <property type="entry name" value="Ig_sub2"/>
</dbReference>